<dbReference type="SUPFAM" id="SSF53756">
    <property type="entry name" value="UDP-Glycosyltransferase/glycogen phosphorylase"/>
    <property type="match status" value="1"/>
</dbReference>
<evidence type="ECO:0000313" key="1">
    <source>
        <dbReference type="EMBL" id="GAA4439499.1"/>
    </source>
</evidence>
<reference evidence="2" key="1">
    <citation type="journal article" date="2019" name="Int. J. Syst. Evol. Microbiol.">
        <title>The Global Catalogue of Microorganisms (GCM) 10K type strain sequencing project: providing services to taxonomists for standard genome sequencing and annotation.</title>
        <authorList>
            <consortium name="The Broad Institute Genomics Platform"/>
            <consortium name="The Broad Institute Genome Sequencing Center for Infectious Disease"/>
            <person name="Wu L."/>
            <person name="Ma J."/>
        </authorList>
    </citation>
    <scope>NUCLEOTIDE SEQUENCE [LARGE SCALE GENOMIC DNA]</scope>
    <source>
        <strain evidence="2">JCM 17926</strain>
    </source>
</reference>
<name>A0ABP8LXE3_9BACT</name>
<dbReference type="EMBL" id="BAABHC010000024">
    <property type="protein sequence ID" value="GAA4439499.1"/>
    <property type="molecule type" value="Genomic_DNA"/>
</dbReference>
<proteinExistence type="predicted"/>
<keyword evidence="2" id="KW-1185">Reference proteome</keyword>
<dbReference type="Gene3D" id="3.40.50.2000">
    <property type="entry name" value="Glycogen Phosphorylase B"/>
    <property type="match status" value="2"/>
</dbReference>
<evidence type="ECO:0000313" key="2">
    <source>
        <dbReference type="Proteomes" id="UP001500552"/>
    </source>
</evidence>
<comment type="caution">
    <text evidence="1">The sequence shown here is derived from an EMBL/GenBank/DDBJ whole genome shotgun (WGS) entry which is preliminary data.</text>
</comment>
<dbReference type="RefSeq" id="WP_345160945.1">
    <property type="nucleotide sequence ID" value="NZ_BAABHC010000024.1"/>
</dbReference>
<protein>
    <submittedName>
        <fullName evidence="1">Uncharacterized protein</fullName>
    </submittedName>
</protein>
<accession>A0ABP8LXE3</accession>
<organism evidence="1 2">
    <name type="scientific">Pontibacter saemangeumensis</name>
    <dbReference type="NCBI Taxonomy" id="1084525"/>
    <lineage>
        <taxon>Bacteria</taxon>
        <taxon>Pseudomonadati</taxon>
        <taxon>Bacteroidota</taxon>
        <taxon>Cytophagia</taxon>
        <taxon>Cytophagales</taxon>
        <taxon>Hymenobacteraceae</taxon>
        <taxon>Pontibacter</taxon>
    </lineage>
</organism>
<sequence>MRIIFICGSLEIGRDGVGDYIRRLAAGLINGGNEAAAVALNDCFVYEETIANQFFEGIVLPTLRVPAVWPNRIRYKRAKVWIDKFDPEWLSLQFVPFAFHNKGITYSLNKNLKTLGKGRSWHIMFHELWVGMEISSDLKHFLWGRLQRWLIKLLLDNLKPSVVHTQTKLYQLQLLKLGFKAAYLPLFSNIPLISNDRMDVNFLRSAPGLKKHTISLVIFGAIHPGAPIKRFCEEAALYSKHKRVKVCLTILGIGGKERERWATLWRLQGLEVNALGELPAEQISEVLFKASIGITTNPVTLIEKSGTVAAMLEHGLPVICVSKQWQPDEIACTKEPPGIIAYTAGNIEECFSLNKMPPIRNKVFEVTDQFIGTLSKPVCYSDILMQ</sequence>
<dbReference type="Proteomes" id="UP001500552">
    <property type="component" value="Unassembled WGS sequence"/>
</dbReference>
<gene>
    <name evidence="1" type="ORF">GCM10023188_35910</name>
</gene>